<evidence type="ECO:0000313" key="2">
    <source>
        <dbReference type="EMBL" id="KAA6412205.1"/>
    </source>
</evidence>
<keyword evidence="1" id="KW-0732">Signal</keyword>
<feature type="signal peptide" evidence="1">
    <location>
        <begin position="1"/>
        <end position="21"/>
    </location>
</feature>
<accession>A0A5M8PT97</accession>
<comment type="caution">
    <text evidence="2">The sequence shown here is derived from an EMBL/GenBank/DDBJ whole genome shotgun (WGS) entry which is preliminary data.</text>
</comment>
<evidence type="ECO:0000313" key="3">
    <source>
        <dbReference type="Proteomes" id="UP000324767"/>
    </source>
</evidence>
<proteinExistence type="predicted"/>
<gene>
    <name evidence="2" type="ORF">FRX48_04357</name>
</gene>
<dbReference type="Proteomes" id="UP000324767">
    <property type="component" value="Unassembled WGS sequence"/>
</dbReference>
<sequence length="184" mass="19325">MRAFSLSMIATLVLSAAEASAMPVSSSSLVPRSQCANAPSTVAGTPLGRRDIITARSLNPSHPRAIANTVWCAPHSQTYVIITLTRQIAAPIILQLLDDAHSTVLGHIAIHGDGLIFDGQFNWAGAAGLMLKTANANNHQQTWGVLAAALEALLEFMRQNQMVAGAAIFSIFDGRNLVGLGSIG</sequence>
<reference evidence="2 3" key="1">
    <citation type="submission" date="2019-09" db="EMBL/GenBank/DDBJ databases">
        <title>The hologenome of the rock-dwelling lichen Lasallia pustulata.</title>
        <authorList>
            <person name="Greshake Tzovaras B."/>
            <person name="Segers F."/>
            <person name="Bicker A."/>
            <person name="Dal Grande F."/>
            <person name="Otte J."/>
            <person name="Hankeln T."/>
            <person name="Schmitt I."/>
            <person name="Ebersberger I."/>
        </authorList>
    </citation>
    <scope>NUCLEOTIDE SEQUENCE [LARGE SCALE GENOMIC DNA]</scope>
    <source>
        <strain evidence="2">A1-1</strain>
    </source>
</reference>
<dbReference type="EMBL" id="VXIT01000006">
    <property type="protein sequence ID" value="KAA6412205.1"/>
    <property type="molecule type" value="Genomic_DNA"/>
</dbReference>
<organism evidence="2 3">
    <name type="scientific">Lasallia pustulata</name>
    <dbReference type="NCBI Taxonomy" id="136370"/>
    <lineage>
        <taxon>Eukaryota</taxon>
        <taxon>Fungi</taxon>
        <taxon>Dikarya</taxon>
        <taxon>Ascomycota</taxon>
        <taxon>Pezizomycotina</taxon>
        <taxon>Lecanoromycetes</taxon>
        <taxon>OSLEUM clade</taxon>
        <taxon>Umbilicariomycetidae</taxon>
        <taxon>Umbilicariales</taxon>
        <taxon>Umbilicariaceae</taxon>
        <taxon>Lasallia</taxon>
    </lineage>
</organism>
<name>A0A5M8PT97_9LECA</name>
<evidence type="ECO:0000256" key="1">
    <source>
        <dbReference type="SAM" id="SignalP"/>
    </source>
</evidence>
<dbReference type="AlphaFoldDB" id="A0A5M8PT97"/>
<protein>
    <submittedName>
        <fullName evidence="2">Uncharacterized protein</fullName>
    </submittedName>
</protein>
<feature type="chain" id="PRO_5024370270" evidence="1">
    <location>
        <begin position="22"/>
        <end position="184"/>
    </location>
</feature>
<dbReference type="OrthoDB" id="5294920at2759"/>